<keyword evidence="1" id="KW-0812">Transmembrane</keyword>
<evidence type="ECO:0000313" key="2">
    <source>
        <dbReference type="EMBL" id="BAN89473.1"/>
    </source>
</evidence>
<keyword evidence="1" id="KW-1133">Transmembrane helix</keyword>
<feature type="transmembrane region" description="Helical" evidence="1">
    <location>
        <begin position="123"/>
        <end position="142"/>
    </location>
</feature>
<feature type="transmembrane region" description="Helical" evidence="1">
    <location>
        <begin position="6"/>
        <end position="26"/>
    </location>
</feature>
<proteinExistence type="predicted"/>
<organism evidence="2 3">
    <name type="scientific">Aeropyrum camini SY1 = JCM 12091</name>
    <dbReference type="NCBI Taxonomy" id="1198449"/>
    <lineage>
        <taxon>Archaea</taxon>
        <taxon>Thermoproteota</taxon>
        <taxon>Thermoprotei</taxon>
        <taxon>Desulfurococcales</taxon>
        <taxon>Desulfurococcaceae</taxon>
        <taxon>Aeropyrum</taxon>
    </lineage>
</organism>
<name>U3TC00_9CREN</name>
<gene>
    <name evidence="2" type="ORF">ACAM_0004</name>
</gene>
<protein>
    <submittedName>
        <fullName evidence="2">Permease of the major facilitator superfamily</fullName>
    </submittedName>
</protein>
<evidence type="ECO:0000313" key="3">
    <source>
        <dbReference type="Proteomes" id="UP000016887"/>
    </source>
</evidence>
<feature type="transmembrane region" description="Helical" evidence="1">
    <location>
        <begin position="47"/>
        <end position="70"/>
    </location>
</feature>
<dbReference type="KEGG" id="acj:ACAM_0004"/>
<reference evidence="2 3" key="1">
    <citation type="journal article" date="2013" name="Appl. Environ. Microbiol.">
        <title>Variation of the Virus-Related Elements within Syntenic Genomes of the Hyperthermophilic Archaeon Aeropyrum.</title>
        <authorList>
            <person name="Daifuku T."/>
            <person name="Yoshida T."/>
            <person name="Kitamura T."/>
            <person name="Kawaichi S."/>
            <person name="Inoue T."/>
            <person name="Nomura K."/>
            <person name="Yoshida Y."/>
            <person name="Kuno S."/>
            <person name="Sako Y."/>
        </authorList>
    </citation>
    <scope>NUCLEOTIDE SEQUENCE [LARGE SCALE GENOMIC DNA]</scope>
    <source>
        <strain evidence="2 3">SY1</strain>
    </source>
</reference>
<accession>U3TC00</accession>
<sequence length="147" mass="15806">MRLFKILLGVLVMVVAVDSLRGRMIASKISRILSRRVAKISGVKPSLFAYGFLYNIVGGGCAIPIIIGLLASSLPLGPINTAFIITIFTITMAVLLAVHVLVPNRITVSVGTRYWPKIVMATYTLQALAGLAILLSGVYPALFMTFI</sequence>
<keyword evidence="1" id="KW-0472">Membrane</keyword>
<dbReference type="EMBL" id="AP012489">
    <property type="protein sequence ID" value="BAN89473.1"/>
    <property type="molecule type" value="Genomic_DNA"/>
</dbReference>
<feature type="transmembrane region" description="Helical" evidence="1">
    <location>
        <begin position="82"/>
        <end position="102"/>
    </location>
</feature>
<dbReference type="AlphaFoldDB" id="U3TC00"/>
<keyword evidence="3" id="KW-1185">Reference proteome</keyword>
<dbReference type="Proteomes" id="UP000016887">
    <property type="component" value="Chromosome"/>
</dbReference>
<evidence type="ECO:0000256" key="1">
    <source>
        <dbReference type="SAM" id="Phobius"/>
    </source>
</evidence>